<feature type="domain" description="G-protein coupled receptors family 2 profile 1" evidence="1">
    <location>
        <begin position="97"/>
        <end position="156"/>
    </location>
</feature>
<keyword evidence="3" id="KW-1185">Reference proteome</keyword>
<organism evidence="2 3">
    <name type="scientific">Caerostris darwini</name>
    <dbReference type="NCBI Taxonomy" id="1538125"/>
    <lineage>
        <taxon>Eukaryota</taxon>
        <taxon>Metazoa</taxon>
        <taxon>Ecdysozoa</taxon>
        <taxon>Arthropoda</taxon>
        <taxon>Chelicerata</taxon>
        <taxon>Arachnida</taxon>
        <taxon>Araneae</taxon>
        <taxon>Araneomorphae</taxon>
        <taxon>Entelegynae</taxon>
        <taxon>Araneoidea</taxon>
        <taxon>Araneidae</taxon>
        <taxon>Caerostris</taxon>
    </lineage>
</organism>
<comment type="caution">
    <text evidence="2">The sequence shown here is derived from an EMBL/GenBank/DDBJ whole genome shotgun (WGS) entry which is preliminary data.</text>
</comment>
<dbReference type="InterPro" id="IPR001879">
    <property type="entry name" value="GPCR_2_extracellular_dom"/>
</dbReference>
<gene>
    <name evidence="2" type="primary">X975_12024</name>
    <name evidence="2" type="ORF">CDAR_287501</name>
</gene>
<keyword evidence="2" id="KW-0675">Receptor</keyword>
<dbReference type="EMBL" id="BPLQ01015493">
    <property type="protein sequence ID" value="GIY88444.1"/>
    <property type="molecule type" value="Genomic_DNA"/>
</dbReference>
<dbReference type="SUPFAM" id="SSF111418">
    <property type="entry name" value="Hormone receptor domain"/>
    <property type="match status" value="1"/>
</dbReference>
<dbReference type="AlphaFoldDB" id="A0AAV4X3U6"/>
<evidence type="ECO:0000313" key="2">
    <source>
        <dbReference type="EMBL" id="GIY88444.1"/>
    </source>
</evidence>
<proteinExistence type="predicted"/>
<name>A0AAV4X3U6_9ARAC</name>
<evidence type="ECO:0000259" key="1">
    <source>
        <dbReference type="PROSITE" id="PS50227"/>
    </source>
</evidence>
<dbReference type="Proteomes" id="UP001054837">
    <property type="component" value="Unassembled WGS sequence"/>
</dbReference>
<protein>
    <submittedName>
        <fullName evidence="2">Calcitonin-related peptide type 1 receptor</fullName>
    </submittedName>
</protein>
<dbReference type="PROSITE" id="PS50227">
    <property type="entry name" value="G_PROTEIN_RECEP_F2_3"/>
    <property type="match status" value="1"/>
</dbReference>
<reference evidence="2 3" key="1">
    <citation type="submission" date="2021-06" db="EMBL/GenBank/DDBJ databases">
        <title>Caerostris darwini draft genome.</title>
        <authorList>
            <person name="Kono N."/>
            <person name="Arakawa K."/>
        </authorList>
    </citation>
    <scope>NUCLEOTIDE SEQUENCE [LARGE SCALE GENOMIC DNA]</scope>
</reference>
<evidence type="ECO:0000313" key="3">
    <source>
        <dbReference type="Proteomes" id="UP001054837"/>
    </source>
</evidence>
<dbReference type="GO" id="GO:0004930">
    <property type="term" value="F:G protein-coupled receptor activity"/>
    <property type="evidence" value="ECO:0007669"/>
    <property type="project" value="InterPro"/>
</dbReference>
<dbReference type="GO" id="GO:0016020">
    <property type="term" value="C:membrane"/>
    <property type="evidence" value="ECO:0007669"/>
    <property type="project" value="InterPro"/>
</dbReference>
<dbReference type="Gene3D" id="4.10.1240.10">
    <property type="entry name" value="GPCR, family 2, extracellular hormone receptor domain"/>
    <property type="match status" value="1"/>
</dbReference>
<sequence>MEIESVNQPWACRTERRAYLPFEEFKIDTCARCYHYMPKFSFRRKFQYLHWLSILRDPATNLTYEANPMNTSTELLQSFAEESYMWKWKQCCLAAVQCCDLMLRTPSNGKEGPYCPRTWDGWQCWNDTPGGATAIDICEGHIYFDNEPPSCPSKCN</sequence>
<dbReference type="InterPro" id="IPR036445">
    <property type="entry name" value="GPCR_2_extracell_dom_sf"/>
</dbReference>
<accession>A0AAV4X3U6</accession>